<feature type="domain" description="Mmc1 C-terminal" evidence="2">
    <location>
        <begin position="405"/>
        <end position="635"/>
    </location>
</feature>
<dbReference type="HOGENOM" id="CLU_023613_1_0_1"/>
<reference evidence="3 4" key="1">
    <citation type="submission" date="2015-01" db="EMBL/GenBank/DDBJ databases">
        <title>The Genome Sequence of Capronia semiimmersa CBS27337.</title>
        <authorList>
            <consortium name="The Broad Institute Genomics Platform"/>
            <person name="Cuomo C."/>
            <person name="de Hoog S."/>
            <person name="Gorbushina A."/>
            <person name="Stielow B."/>
            <person name="Teixiera M."/>
            <person name="Abouelleil A."/>
            <person name="Chapman S.B."/>
            <person name="Priest M."/>
            <person name="Young S.K."/>
            <person name="Wortman J."/>
            <person name="Nusbaum C."/>
            <person name="Birren B."/>
        </authorList>
    </citation>
    <scope>NUCLEOTIDE SEQUENCE [LARGE SCALE GENOMIC DNA]</scope>
    <source>
        <strain evidence="3 4">CBS 27337</strain>
    </source>
</reference>
<keyword evidence="4" id="KW-1185">Reference proteome</keyword>
<gene>
    <name evidence="3" type="ORF">PV04_04440</name>
</gene>
<dbReference type="PANTHER" id="PTHR38644:SF1">
    <property type="entry name" value="EXPRESSED PROTEIN"/>
    <property type="match status" value="1"/>
</dbReference>
<evidence type="ECO:0000256" key="1">
    <source>
        <dbReference type="SAM" id="MobiDB-lite"/>
    </source>
</evidence>
<sequence>MKRASRPLSPRNLDAFLDSAFFFCPSCTTWRTSKPLRIRTASASTSNSTSTRRSASTLTSTTAVNSRKPIPKRYKPLYDALVDVQRKASAQVNLSRLQLALQGLESDTPVTRVAVLGLNIQDTARRLVRLLLADALEGEERWEKELVPLRSRPQSESQAQAWPESEDEDYSQGLIIRYGQPWNSNLPRPRTSIPVLYVPSTVLERNNIEILVSSISGPRTGELLQAAKMVTSDAFLSPSVGTPTAASGRQVAIAQPVHSSLVVARGLDELLLAAELLASTNFTALEDRESVRLVVNLEDPTNQNSGHVFVVNVTKAEEGLAAIRRSIGEATDYEHKWNDSGVPSLSSWLVLASAAQSEGQIPEPVQRLISSVLTTATTNLQAQAASEARSNAAEALSPTSRASIEDAVEEFSRNAHQELQSGLSSAWDSRNWRKLAWYKLFWRVDDVGLIIADLVTNAWLPRTERAVYELSGRLSQAGITPVVSQPAQPALTASEPSGHTKKEVEPVLQAQAYIATDPPMQPVLVNTTGTAEVKMAPIPRALPLSSSISQTRSEQMGCAIAELTSTAQQIVLKTASLAGLSGGLSVLTYLSITPGSMYEAGTIAALGITYALWRMQGDWQKATKWLEDSLYEEGRTVIKGIVRRMRELIESSSRVVEDEVEVQSRRQAEDAVKRAKEELNRLQK</sequence>
<dbReference type="EMBL" id="KN846958">
    <property type="protein sequence ID" value="KIW68498.1"/>
    <property type="molecule type" value="Genomic_DNA"/>
</dbReference>
<evidence type="ECO:0000259" key="2">
    <source>
        <dbReference type="Pfam" id="PF23868"/>
    </source>
</evidence>
<dbReference type="InterPro" id="IPR056196">
    <property type="entry name" value="Mmc1_C"/>
</dbReference>
<dbReference type="AlphaFoldDB" id="A0A0D2FK82"/>
<feature type="compositionally biased region" description="Low complexity" evidence="1">
    <location>
        <begin position="40"/>
        <end position="63"/>
    </location>
</feature>
<dbReference type="Pfam" id="PF23867">
    <property type="entry name" value="Mmc1_N"/>
    <property type="match status" value="1"/>
</dbReference>
<protein>
    <recommendedName>
        <fullName evidence="2">Mmc1 C-terminal domain-containing protein</fullName>
    </recommendedName>
</protein>
<feature type="region of interest" description="Disordered" evidence="1">
    <location>
        <begin position="40"/>
        <end position="66"/>
    </location>
</feature>
<name>A0A0D2FK82_9EURO</name>
<dbReference type="STRING" id="5601.A0A0D2FK82"/>
<evidence type="ECO:0000313" key="4">
    <source>
        <dbReference type="Proteomes" id="UP000054266"/>
    </source>
</evidence>
<proteinExistence type="predicted"/>
<accession>A0A0D2FK82</accession>
<dbReference type="Pfam" id="PF23868">
    <property type="entry name" value="Mmc1_C"/>
    <property type="match status" value="1"/>
</dbReference>
<organism evidence="3 4">
    <name type="scientific">Phialophora macrospora</name>
    <dbReference type="NCBI Taxonomy" id="1851006"/>
    <lineage>
        <taxon>Eukaryota</taxon>
        <taxon>Fungi</taxon>
        <taxon>Dikarya</taxon>
        <taxon>Ascomycota</taxon>
        <taxon>Pezizomycotina</taxon>
        <taxon>Eurotiomycetes</taxon>
        <taxon>Chaetothyriomycetidae</taxon>
        <taxon>Chaetothyriales</taxon>
        <taxon>Herpotrichiellaceae</taxon>
        <taxon>Phialophora</taxon>
    </lineage>
</organism>
<dbReference type="PANTHER" id="PTHR38644">
    <property type="entry name" value="EXPRESSED PROTEIN"/>
    <property type="match status" value="1"/>
</dbReference>
<evidence type="ECO:0000313" key="3">
    <source>
        <dbReference type="EMBL" id="KIW68498.1"/>
    </source>
</evidence>
<dbReference type="Proteomes" id="UP000054266">
    <property type="component" value="Unassembled WGS sequence"/>
</dbReference>